<protein>
    <recommendedName>
        <fullName evidence="3">Heavy metal RND efflux outer membrane protein, CzcC family</fullName>
    </recommendedName>
</protein>
<evidence type="ECO:0008006" key="3">
    <source>
        <dbReference type="Google" id="ProtNLM"/>
    </source>
</evidence>
<dbReference type="EMBL" id="CP012332">
    <property type="protein sequence ID" value="AKU90183.1"/>
    <property type="molecule type" value="Genomic_DNA"/>
</dbReference>
<dbReference type="AlphaFoldDB" id="A0A0K1P9G8"/>
<dbReference type="OrthoDB" id="5505163at2"/>
<dbReference type="Proteomes" id="UP000055590">
    <property type="component" value="Chromosome"/>
</dbReference>
<keyword evidence="2" id="KW-1185">Reference proteome</keyword>
<reference evidence="1 2" key="1">
    <citation type="submission" date="2015-08" db="EMBL/GenBank/DDBJ databases">
        <authorList>
            <person name="Babu N.S."/>
            <person name="Beckwith C.J."/>
            <person name="Beseler K.G."/>
            <person name="Brison A."/>
            <person name="Carone J.V."/>
            <person name="Caskin T.P."/>
            <person name="Diamond M."/>
            <person name="Durham M.E."/>
            <person name="Foxe J.M."/>
            <person name="Go M."/>
            <person name="Henderson B.A."/>
            <person name="Jones I.B."/>
            <person name="McGettigan J.A."/>
            <person name="Micheletti S.J."/>
            <person name="Nasrallah M.E."/>
            <person name="Ortiz D."/>
            <person name="Piller C.R."/>
            <person name="Privatt S.R."/>
            <person name="Schneider S.L."/>
            <person name="Sharp S."/>
            <person name="Smith T.C."/>
            <person name="Stanton J.D."/>
            <person name="Ullery H.E."/>
            <person name="Wilson R.J."/>
            <person name="Serrano M.G."/>
            <person name="Buck G."/>
            <person name="Lee V."/>
            <person name="Wang Y."/>
            <person name="Carvalho R."/>
            <person name="Voegtly L."/>
            <person name="Shi R."/>
            <person name="Duckworth R."/>
            <person name="Johnson A."/>
            <person name="Loviza R."/>
            <person name="Walstead R."/>
            <person name="Shah Z."/>
            <person name="Kiflezghi M."/>
            <person name="Wade K."/>
            <person name="Ball S.L."/>
            <person name="Bradley K.W."/>
            <person name="Asai D.J."/>
            <person name="Bowman C.A."/>
            <person name="Russell D.A."/>
            <person name="Pope W.H."/>
            <person name="Jacobs-Sera D."/>
            <person name="Hendrix R.W."/>
            <person name="Hatfull G.F."/>
        </authorList>
    </citation>
    <scope>NUCLEOTIDE SEQUENCE [LARGE SCALE GENOMIC DNA]</scope>
    <source>
        <strain evidence="1 2">DSM 27710</strain>
    </source>
</reference>
<dbReference type="RefSeq" id="WP_050724666.1">
    <property type="nucleotide sequence ID" value="NZ_CP012332.1"/>
</dbReference>
<accession>A0A0K1P9G8</accession>
<gene>
    <name evidence="1" type="ORF">AKJ08_0570</name>
</gene>
<name>A0A0K1P9G8_9BACT</name>
<dbReference type="STRING" id="1391653.AKJ08_0570"/>
<organism evidence="1 2">
    <name type="scientific">Vulgatibacter incomptus</name>
    <dbReference type="NCBI Taxonomy" id="1391653"/>
    <lineage>
        <taxon>Bacteria</taxon>
        <taxon>Pseudomonadati</taxon>
        <taxon>Myxococcota</taxon>
        <taxon>Myxococcia</taxon>
        <taxon>Myxococcales</taxon>
        <taxon>Cystobacterineae</taxon>
        <taxon>Vulgatibacteraceae</taxon>
        <taxon>Vulgatibacter</taxon>
    </lineage>
</organism>
<evidence type="ECO:0000313" key="1">
    <source>
        <dbReference type="EMBL" id="AKU90183.1"/>
    </source>
</evidence>
<evidence type="ECO:0000313" key="2">
    <source>
        <dbReference type="Proteomes" id="UP000055590"/>
    </source>
</evidence>
<sequence>MRAGILGLFVAIPLVAAGAGPSDPHASDGVASSEGYCEFVRGVAKAESAILVAPALIGSVGAINSGTVTQGIPVGEPVLRITLGAEYDGVHLYQGMALRRKAEAECRRYLALSDLQALLRAGADLGSAAALRAREEVLAQAVPQAEAILAKVAEEVASGRSTIEELNAVRSRVDSLLSSLSETQVDILRVSRLPKTRGDSLPAILEAYREADDEVERISGSLRRAEAWGLTVRAGWDKIFTVEQKIPVFALLSVSFNLGSIWQGEGNRQAREGRSRWLGEDVMGADERISELVATLQAVRRDERFRHAQTLTLLADLDQQARAVEVMESSAIRRYRDYLWFERTNARATSAFLSSHLEALDAFLGPRE</sequence>
<dbReference type="KEGG" id="vin:AKJ08_0570"/>
<proteinExistence type="predicted"/>